<proteinExistence type="predicted"/>
<dbReference type="Proteomes" id="UP000053989">
    <property type="component" value="Unassembled WGS sequence"/>
</dbReference>
<accession>A0A0C2ZIE9</accession>
<name>A0A0C2ZIE9_9AGAM</name>
<dbReference type="AlphaFoldDB" id="A0A0C2ZIE9"/>
<sequence length="74" mass="8563">MDIGIISPAFRKLKSFFKNIFISLKHLELRKRKIADVIPRAGYYEFKKDSDVNDMTRLHRHAPNVFGTVVIGDS</sequence>
<evidence type="ECO:0000313" key="1">
    <source>
        <dbReference type="EMBL" id="KIM61403.1"/>
    </source>
</evidence>
<dbReference type="InParanoid" id="A0A0C2ZIE9"/>
<dbReference type="OrthoDB" id="10252740at2759"/>
<evidence type="ECO:0000313" key="2">
    <source>
        <dbReference type="Proteomes" id="UP000053989"/>
    </source>
</evidence>
<protein>
    <submittedName>
        <fullName evidence="1">Uncharacterized protein</fullName>
    </submittedName>
</protein>
<reference evidence="2" key="2">
    <citation type="submission" date="2015-01" db="EMBL/GenBank/DDBJ databases">
        <title>Evolutionary Origins and Diversification of the Mycorrhizal Mutualists.</title>
        <authorList>
            <consortium name="DOE Joint Genome Institute"/>
            <consortium name="Mycorrhizal Genomics Consortium"/>
            <person name="Kohler A."/>
            <person name="Kuo A."/>
            <person name="Nagy L.G."/>
            <person name="Floudas D."/>
            <person name="Copeland A."/>
            <person name="Barry K.W."/>
            <person name="Cichocki N."/>
            <person name="Veneault-Fourrey C."/>
            <person name="LaButti K."/>
            <person name="Lindquist E.A."/>
            <person name="Lipzen A."/>
            <person name="Lundell T."/>
            <person name="Morin E."/>
            <person name="Murat C."/>
            <person name="Riley R."/>
            <person name="Ohm R."/>
            <person name="Sun H."/>
            <person name="Tunlid A."/>
            <person name="Henrissat B."/>
            <person name="Grigoriev I.V."/>
            <person name="Hibbett D.S."/>
            <person name="Martin F."/>
        </authorList>
    </citation>
    <scope>NUCLEOTIDE SEQUENCE [LARGE SCALE GENOMIC DNA]</scope>
    <source>
        <strain evidence="2">Foug A</strain>
    </source>
</reference>
<organism evidence="1 2">
    <name type="scientific">Scleroderma citrinum Foug A</name>
    <dbReference type="NCBI Taxonomy" id="1036808"/>
    <lineage>
        <taxon>Eukaryota</taxon>
        <taxon>Fungi</taxon>
        <taxon>Dikarya</taxon>
        <taxon>Basidiomycota</taxon>
        <taxon>Agaricomycotina</taxon>
        <taxon>Agaricomycetes</taxon>
        <taxon>Agaricomycetidae</taxon>
        <taxon>Boletales</taxon>
        <taxon>Sclerodermatineae</taxon>
        <taxon>Sclerodermataceae</taxon>
        <taxon>Scleroderma</taxon>
    </lineage>
</organism>
<reference evidence="1 2" key="1">
    <citation type="submission" date="2014-04" db="EMBL/GenBank/DDBJ databases">
        <authorList>
            <consortium name="DOE Joint Genome Institute"/>
            <person name="Kuo A."/>
            <person name="Kohler A."/>
            <person name="Nagy L.G."/>
            <person name="Floudas D."/>
            <person name="Copeland A."/>
            <person name="Barry K.W."/>
            <person name="Cichocki N."/>
            <person name="Veneault-Fourrey C."/>
            <person name="LaButti K."/>
            <person name="Lindquist E.A."/>
            <person name="Lipzen A."/>
            <person name="Lundell T."/>
            <person name="Morin E."/>
            <person name="Murat C."/>
            <person name="Sun H."/>
            <person name="Tunlid A."/>
            <person name="Henrissat B."/>
            <person name="Grigoriev I.V."/>
            <person name="Hibbett D.S."/>
            <person name="Martin F."/>
            <person name="Nordberg H.P."/>
            <person name="Cantor M.N."/>
            <person name="Hua S.X."/>
        </authorList>
    </citation>
    <scope>NUCLEOTIDE SEQUENCE [LARGE SCALE GENOMIC DNA]</scope>
    <source>
        <strain evidence="1 2">Foug A</strain>
    </source>
</reference>
<dbReference type="EMBL" id="KN822052">
    <property type="protein sequence ID" value="KIM61403.1"/>
    <property type="molecule type" value="Genomic_DNA"/>
</dbReference>
<keyword evidence="2" id="KW-1185">Reference proteome</keyword>
<dbReference type="HOGENOM" id="CLU_188580_0_0_1"/>
<gene>
    <name evidence="1" type="ORF">SCLCIDRAFT_25891</name>
</gene>